<protein>
    <submittedName>
        <fullName evidence="1">Uncharacterized protein</fullName>
    </submittedName>
</protein>
<comment type="caution">
    <text evidence="1">The sequence shown here is derived from an EMBL/GenBank/DDBJ whole genome shotgun (WGS) entry which is preliminary data.</text>
</comment>
<organism evidence="1 2">
    <name type="scientific">Canavalia gladiata</name>
    <name type="common">Sword bean</name>
    <name type="synonym">Dolichos gladiatus</name>
    <dbReference type="NCBI Taxonomy" id="3824"/>
    <lineage>
        <taxon>Eukaryota</taxon>
        <taxon>Viridiplantae</taxon>
        <taxon>Streptophyta</taxon>
        <taxon>Embryophyta</taxon>
        <taxon>Tracheophyta</taxon>
        <taxon>Spermatophyta</taxon>
        <taxon>Magnoliopsida</taxon>
        <taxon>eudicotyledons</taxon>
        <taxon>Gunneridae</taxon>
        <taxon>Pentapetalae</taxon>
        <taxon>rosids</taxon>
        <taxon>fabids</taxon>
        <taxon>Fabales</taxon>
        <taxon>Fabaceae</taxon>
        <taxon>Papilionoideae</taxon>
        <taxon>50 kb inversion clade</taxon>
        <taxon>NPAAA clade</taxon>
        <taxon>indigoferoid/millettioid clade</taxon>
        <taxon>Phaseoleae</taxon>
        <taxon>Canavalia</taxon>
    </lineage>
</organism>
<evidence type="ECO:0000313" key="1">
    <source>
        <dbReference type="EMBL" id="KAK7306758.1"/>
    </source>
</evidence>
<evidence type="ECO:0000313" key="2">
    <source>
        <dbReference type="Proteomes" id="UP001367508"/>
    </source>
</evidence>
<name>A0AAN9JXI4_CANGL</name>
<keyword evidence="2" id="KW-1185">Reference proteome</keyword>
<accession>A0AAN9JXI4</accession>
<sequence length="160" mass="18558">MCHPYWWQFGVVPLSADIILDALPLENQLYTICLPRRVLTYNSLSFEVPFDSYQLCNKALRHLVKCKVVNSEASNDGLTRLYSHELQFESHRHYWSSDGSNLSSLNERMHIEGRWFSTVRDPTMRVFAFAGRNKNSASSSTSMHIAPRKERIGYRKKLST</sequence>
<proteinExistence type="predicted"/>
<gene>
    <name evidence="1" type="ORF">VNO77_44714</name>
</gene>
<dbReference type="Proteomes" id="UP001367508">
    <property type="component" value="Unassembled WGS sequence"/>
</dbReference>
<dbReference type="EMBL" id="JAYMYQ010000011">
    <property type="protein sequence ID" value="KAK7306758.1"/>
    <property type="molecule type" value="Genomic_DNA"/>
</dbReference>
<reference evidence="1 2" key="1">
    <citation type="submission" date="2024-01" db="EMBL/GenBank/DDBJ databases">
        <title>The genomes of 5 underutilized Papilionoideae crops provide insights into root nodulation and disease resistanc.</title>
        <authorList>
            <person name="Jiang F."/>
        </authorList>
    </citation>
    <scope>NUCLEOTIDE SEQUENCE [LARGE SCALE GENOMIC DNA]</scope>
    <source>
        <strain evidence="1">LVBAO_FW01</strain>
        <tissue evidence="1">Leaves</tissue>
    </source>
</reference>
<dbReference type="AlphaFoldDB" id="A0AAN9JXI4"/>